<dbReference type="AlphaFoldDB" id="A0A2T6ZPG7"/>
<dbReference type="EMBL" id="NESQ01000154">
    <property type="protein sequence ID" value="PUU77381.1"/>
    <property type="molecule type" value="Genomic_DNA"/>
</dbReference>
<sequence length="556" mass="61286">MDPTEASRKLLQALSAHEVPLGEEDVLWAFSNAKTAVPVTQWVERYITDETLVSLEELEIYNHLKKTGALSKLQKAHTDLGLVRPRSEEDLEIEIEGLRKSTELLRQHATQLRRQKAALKAMKDRTKADRERKRKLDERRRRKWLSQKEDLQAAIDDLLSILKEEIVDLKQYMKESTVDVEGVNKMLESDDRVLARLERLAGGVIVGGGGDDGKEIVERVTTLVKKLSTLSATALKTRLDRIFLEVAGSHNSANNDPEADELQKDLESLYAEIPSVAEMAAEQEFLQPVLDEVHKGRIKASEGLRLGGTYICDVLHHLQKRHRATAQSLKIELSKQKAISTVLATIAAESVSPLIKPPKAAAPSTPPPAPKSPSSSPSKKLPFRTMPVFTPPRHRRGRSTDFSPDEDEYPELRILALLGISVAPTTTPLFVSPIKSASPTPPAPVVKESQIREHVVQQNSKLRTQEKELATGEAELAEAWNVSRLLEAALRSGNDFPGVGLIGEGLVKGLEEIESKVGAVAGRMEGIAGGLEELKKGGGDLSGRGEKKAFVERWGR</sequence>
<name>A0A2T6ZPG7_TUBBO</name>
<comment type="caution">
    <text evidence="2">The sequence shown here is derived from an EMBL/GenBank/DDBJ whole genome shotgun (WGS) entry which is preliminary data.</text>
</comment>
<protein>
    <submittedName>
        <fullName evidence="2">Uncharacterized protein</fullName>
    </submittedName>
</protein>
<accession>A0A2T6ZPG7</accession>
<reference evidence="2 3" key="1">
    <citation type="submission" date="2017-04" db="EMBL/GenBank/DDBJ databases">
        <title>Draft genome sequence of Tuber borchii Vittad., a whitish edible truffle.</title>
        <authorList>
            <consortium name="DOE Joint Genome Institute"/>
            <person name="Murat C."/>
            <person name="Kuo A."/>
            <person name="Barry K.W."/>
            <person name="Clum A."/>
            <person name="Dockter R.B."/>
            <person name="Fauchery L."/>
            <person name="Iotti M."/>
            <person name="Kohler A."/>
            <person name="Labutti K."/>
            <person name="Lindquist E.A."/>
            <person name="Lipzen A."/>
            <person name="Ohm R.A."/>
            <person name="Wang M."/>
            <person name="Grigoriev I.V."/>
            <person name="Zambonelli A."/>
            <person name="Martin F.M."/>
        </authorList>
    </citation>
    <scope>NUCLEOTIDE SEQUENCE [LARGE SCALE GENOMIC DNA]</scope>
    <source>
        <strain evidence="2 3">Tbo3840</strain>
    </source>
</reference>
<dbReference type="OrthoDB" id="5314201at2759"/>
<gene>
    <name evidence="2" type="ORF">B9Z19DRAFT_1086353</name>
</gene>
<feature type="region of interest" description="Disordered" evidence="1">
    <location>
        <begin position="536"/>
        <end position="556"/>
    </location>
</feature>
<evidence type="ECO:0000313" key="3">
    <source>
        <dbReference type="Proteomes" id="UP000244722"/>
    </source>
</evidence>
<organism evidence="2 3">
    <name type="scientific">Tuber borchii</name>
    <name type="common">White truffle</name>
    <dbReference type="NCBI Taxonomy" id="42251"/>
    <lineage>
        <taxon>Eukaryota</taxon>
        <taxon>Fungi</taxon>
        <taxon>Dikarya</taxon>
        <taxon>Ascomycota</taxon>
        <taxon>Pezizomycotina</taxon>
        <taxon>Pezizomycetes</taxon>
        <taxon>Pezizales</taxon>
        <taxon>Tuberaceae</taxon>
        <taxon>Tuber</taxon>
    </lineage>
</organism>
<keyword evidence="3" id="KW-1185">Reference proteome</keyword>
<feature type="region of interest" description="Disordered" evidence="1">
    <location>
        <begin position="357"/>
        <end position="406"/>
    </location>
</feature>
<evidence type="ECO:0000256" key="1">
    <source>
        <dbReference type="SAM" id="MobiDB-lite"/>
    </source>
</evidence>
<dbReference type="Proteomes" id="UP000244722">
    <property type="component" value="Unassembled WGS sequence"/>
</dbReference>
<evidence type="ECO:0000313" key="2">
    <source>
        <dbReference type="EMBL" id="PUU77381.1"/>
    </source>
</evidence>
<proteinExistence type="predicted"/>